<dbReference type="AlphaFoldDB" id="A0AAW0DG93"/>
<dbReference type="Pfam" id="PF13233">
    <property type="entry name" value="Complex1_LYR_2"/>
    <property type="match status" value="1"/>
</dbReference>
<evidence type="ECO:0000313" key="1">
    <source>
        <dbReference type="EMBL" id="KAK7049581.1"/>
    </source>
</evidence>
<organism evidence="1 2">
    <name type="scientific">Paramarasmius palmivorus</name>
    <dbReference type="NCBI Taxonomy" id="297713"/>
    <lineage>
        <taxon>Eukaryota</taxon>
        <taxon>Fungi</taxon>
        <taxon>Dikarya</taxon>
        <taxon>Basidiomycota</taxon>
        <taxon>Agaricomycotina</taxon>
        <taxon>Agaricomycetes</taxon>
        <taxon>Agaricomycetidae</taxon>
        <taxon>Agaricales</taxon>
        <taxon>Marasmiineae</taxon>
        <taxon>Marasmiaceae</taxon>
        <taxon>Paramarasmius</taxon>
    </lineage>
</organism>
<keyword evidence="2" id="KW-1185">Reference proteome</keyword>
<dbReference type="PANTHER" id="PTHR28015:SF1">
    <property type="entry name" value="ATP SYNTHASE ASSEMBLY FACTOR FMC1, MITOCHONDRIAL"/>
    <property type="match status" value="1"/>
</dbReference>
<dbReference type="EMBL" id="JAYKXP010000016">
    <property type="protein sequence ID" value="KAK7049581.1"/>
    <property type="molecule type" value="Genomic_DNA"/>
</dbReference>
<name>A0AAW0DG93_9AGAR</name>
<reference evidence="1 2" key="1">
    <citation type="submission" date="2024-01" db="EMBL/GenBank/DDBJ databases">
        <title>A draft genome for a cacao thread blight-causing isolate of Paramarasmius palmivorus.</title>
        <authorList>
            <person name="Baruah I.K."/>
            <person name="Bukari Y."/>
            <person name="Amoako-Attah I."/>
            <person name="Meinhardt L.W."/>
            <person name="Bailey B.A."/>
            <person name="Cohen S.P."/>
        </authorList>
    </citation>
    <scope>NUCLEOTIDE SEQUENCE [LARGE SCALE GENOMIC DNA]</scope>
    <source>
        <strain evidence="1 2">GH-12</strain>
    </source>
</reference>
<sequence length="101" mass="11549">MSSPAQAYRSILRELRKASVQNGKISRSLSSNFRALASQANSESKVQELQDCLLFLRSQRQYNELLERYNPTIEYTSEERVEATARRVGLNMPKIHSEGQS</sequence>
<dbReference type="GO" id="GO:0033615">
    <property type="term" value="P:mitochondrial proton-transporting ATP synthase complex assembly"/>
    <property type="evidence" value="ECO:0007669"/>
    <property type="project" value="InterPro"/>
</dbReference>
<dbReference type="InterPro" id="IPR039196">
    <property type="entry name" value="Fmc1"/>
</dbReference>
<comment type="caution">
    <text evidence="1">The sequence shown here is derived from an EMBL/GenBank/DDBJ whole genome shotgun (WGS) entry which is preliminary data.</text>
</comment>
<dbReference type="Proteomes" id="UP001383192">
    <property type="component" value="Unassembled WGS sequence"/>
</dbReference>
<dbReference type="GO" id="GO:0005759">
    <property type="term" value="C:mitochondrial matrix"/>
    <property type="evidence" value="ECO:0007669"/>
    <property type="project" value="TreeGrafter"/>
</dbReference>
<evidence type="ECO:0000313" key="2">
    <source>
        <dbReference type="Proteomes" id="UP001383192"/>
    </source>
</evidence>
<protein>
    <submittedName>
        <fullName evidence="1">Uncharacterized protein</fullName>
    </submittedName>
</protein>
<dbReference type="PANTHER" id="PTHR28015">
    <property type="entry name" value="ATP SYNTHASE ASSEMBLY FACTOR FMC1, MITOCHONDRIAL"/>
    <property type="match status" value="1"/>
</dbReference>
<accession>A0AAW0DG93</accession>
<proteinExistence type="predicted"/>
<gene>
    <name evidence="1" type="ORF">VNI00_005612</name>
</gene>